<dbReference type="Gene3D" id="2.30.180.10">
    <property type="entry name" value="FAS1 domain"/>
    <property type="match status" value="1"/>
</dbReference>
<sequence length="217" mass="24341">MNTLKKKYVFTILLSVCITFVGFGQLTDKEIRKRKEAAKEKKGSFNIFDKETGTLNLNTLGSARVDRNDPLLENITKSKLHVIISEGLVASDLKEELLNIDSEKYTIFAPRDESFRQLPDGRLGELTSKGNEEELDDLIKNHVVKGEYTLEKIISLINGGNGRAEFKTLSGLKILILKRGNRYAIVDAQGNKSYILAKDFLSRNGVIHDISAVLQKK</sequence>
<dbReference type="PANTHER" id="PTHR10900">
    <property type="entry name" value="PERIOSTIN-RELATED"/>
    <property type="match status" value="1"/>
</dbReference>
<dbReference type="InterPro" id="IPR036378">
    <property type="entry name" value="FAS1_dom_sf"/>
</dbReference>
<dbReference type="PROSITE" id="PS50213">
    <property type="entry name" value="FAS1"/>
    <property type="match status" value="1"/>
</dbReference>
<name>A0A3M0FY46_9FLAO</name>
<accession>A0A3M0FY46</accession>
<organism evidence="2 3">
    <name type="scientific">Dokdonia sinensis</name>
    <dbReference type="NCBI Taxonomy" id="2479847"/>
    <lineage>
        <taxon>Bacteria</taxon>
        <taxon>Pseudomonadati</taxon>
        <taxon>Bacteroidota</taxon>
        <taxon>Flavobacteriia</taxon>
        <taxon>Flavobacteriales</taxon>
        <taxon>Flavobacteriaceae</taxon>
        <taxon>Dokdonia</taxon>
    </lineage>
</organism>
<reference evidence="2 3" key="1">
    <citation type="submission" date="2018-10" db="EMBL/GenBank/DDBJ databases">
        <title>Dokdonia luteus sp. nov., isolated from sea water.</title>
        <authorList>
            <person name="Zhou L.Y."/>
            <person name="Du Z.J."/>
        </authorList>
    </citation>
    <scope>NUCLEOTIDE SEQUENCE [LARGE SCALE GENOMIC DNA]</scope>
    <source>
        <strain evidence="2 3">SH27</strain>
    </source>
</reference>
<gene>
    <name evidence="2" type="ORF">EAX61_11145</name>
</gene>
<dbReference type="OrthoDB" id="9800666at2"/>
<protein>
    <submittedName>
        <fullName evidence="2">Fasciclin domain-containing protein</fullName>
    </submittedName>
</protein>
<dbReference type="InterPro" id="IPR050904">
    <property type="entry name" value="Adhesion/Biosynth-related"/>
</dbReference>
<evidence type="ECO:0000313" key="2">
    <source>
        <dbReference type="EMBL" id="RMB57660.1"/>
    </source>
</evidence>
<dbReference type="SUPFAM" id="SSF82153">
    <property type="entry name" value="FAS1 domain"/>
    <property type="match status" value="1"/>
</dbReference>
<dbReference type="EMBL" id="REFV01000010">
    <property type="protein sequence ID" value="RMB57660.1"/>
    <property type="molecule type" value="Genomic_DNA"/>
</dbReference>
<dbReference type="Pfam" id="PF02469">
    <property type="entry name" value="Fasciclin"/>
    <property type="match status" value="1"/>
</dbReference>
<feature type="domain" description="FAS1" evidence="1">
    <location>
        <begin position="68"/>
        <end position="214"/>
    </location>
</feature>
<dbReference type="InterPro" id="IPR000782">
    <property type="entry name" value="FAS1_domain"/>
</dbReference>
<dbReference type="Proteomes" id="UP000281985">
    <property type="component" value="Unassembled WGS sequence"/>
</dbReference>
<dbReference type="PANTHER" id="PTHR10900:SF77">
    <property type="entry name" value="FI19380P1"/>
    <property type="match status" value="1"/>
</dbReference>
<evidence type="ECO:0000313" key="3">
    <source>
        <dbReference type="Proteomes" id="UP000281985"/>
    </source>
</evidence>
<evidence type="ECO:0000259" key="1">
    <source>
        <dbReference type="PROSITE" id="PS50213"/>
    </source>
</evidence>
<dbReference type="AlphaFoldDB" id="A0A3M0FY46"/>
<proteinExistence type="predicted"/>
<comment type="caution">
    <text evidence="2">The sequence shown here is derived from an EMBL/GenBank/DDBJ whole genome shotgun (WGS) entry which is preliminary data.</text>
</comment>
<dbReference type="RefSeq" id="WP_121917767.1">
    <property type="nucleotide sequence ID" value="NZ_REFV01000010.1"/>
</dbReference>
<keyword evidence="3" id="KW-1185">Reference proteome</keyword>
<dbReference type="SMART" id="SM00554">
    <property type="entry name" value="FAS1"/>
    <property type="match status" value="1"/>
</dbReference>